<dbReference type="EMBL" id="CP019948">
    <property type="protein sequence ID" value="ARN82296.1"/>
    <property type="molecule type" value="Genomic_DNA"/>
</dbReference>
<dbReference type="STRING" id="655015.B1812_15725"/>
<dbReference type="GO" id="GO:0016747">
    <property type="term" value="F:acyltransferase activity, transferring groups other than amino-acyl groups"/>
    <property type="evidence" value="ECO:0007669"/>
    <property type="project" value="InterPro"/>
</dbReference>
<accession>A0A1W6MXQ2</accession>
<gene>
    <name evidence="2" type="ORF">B1812_15725</name>
</gene>
<dbReference type="InterPro" id="IPR016181">
    <property type="entry name" value="Acyl_CoA_acyltransferase"/>
</dbReference>
<dbReference type="Gene3D" id="3.40.630.30">
    <property type="match status" value="1"/>
</dbReference>
<name>A0A1W6MXQ2_9HYPH</name>
<protein>
    <submittedName>
        <fullName evidence="2">GNAT family N-acetyltransferase</fullName>
    </submittedName>
</protein>
<dbReference type="OrthoDB" id="9804153at2"/>
<feature type="domain" description="N-acetyltransferase" evidence="1">
    <location>
        <begin position="17"/>
        <end position="158"/>
    </location>
</feature>
<proteinExistence type="predicted"/>
<keyword evidence="2" id="KW-0808">Transferase</keyword>
<evidence type="ECO:0000313" key="2">
    <source>
        <dbReference type="EMBL" id="ARN82296.1"/>
    </source>
</evidence>
<dbReference type="Pfam" id="PF13302">
    <property type="entry name" value="Acetyltransf_3"/>
    <property type="match status" value="1"/>
</dbReference>
<dbReference type="KEGG" id="mbry:B1812_15725"/>
<dbReference type="AlphaFoldDB" id="A0A1W6MXQ2"/>
<evidence type="ECO:0000259" key="1">
    <source>
        <dbReference type="Pfam" id="PF13302"/>
    </source>
</evidence>
<dbReference type="InterPro" id="IPR051531">
    <property type="entry name" value="N-acetyltransferase"/>
</dbReference>
<keyword evidence="3" id="KW-1185">Reference proteome</keyword>
<dbReference type="SUPFAM" id="SSF55729">
    <property type="entry name" value="Acyl-CoA N-acyltransferases (Nat)"/>
    <property type="match status" value="1"/>
</dbReference>
<dbReference type="Proteomes" id="UP000193978">
    <property type="component" value="Chromosome"/>
</dbReference>
<sequence>MFPEITRDDIFRLETRRLWLRWPRAADADAIARYCNDPEVALKTTAIPYPYARSDAEGFVLHARTENAAGAALHLALALKRQQSEAIGMISLMGAETRGEGNLGFVLARSAWGQGLMTEAARAFVDLVLNITSLDHIVSSALATNTASLRVQEKLGFVVTGEKTADAPARGGALQMTTTLLKRGAAHAPYGALPARRAAS</sequence>
<reference evidence="2 3" key="1">
    <citation type="submission" date="2017-02" db="EMBL/GenBank/DDBJ databases">
        <authorList>
            <person name="Peterson S.W."/>
        </authorList>
    </citation>
    <scope>NUCLEOTIDE SEQUENCE [LARGE SCALE GENOMIC DNA]</scope>
    <source>
        <strain evidence="2 3">S285</strain>
    </source>
</reference>
<organism evidence="2 3">
    <name type="scientific">Methylocystis bryophila</name>
    <dbReference type="NCBI Taxonomy" id="655015"/>
    <lineage>
        <taxon>Bacteria</taxon>
        <taxon>Pseudomonadati</taxon>
        <taxon>Pseudomonadota</taxon>
        <taxon>Alphaproteobacteria</taxon>
        <taxon>Hyphomicrobiales</taxon>
        <taxon>Methylocystaceae</taxon>
        <taxon>Methylocystis</taxon>
    </lineage>
</organism>
<evidence type="ECO:0000313" key="3">
    <source>
        <dbReference type="Proteomes" id="UP000193978"/>
    </source>
</evidence>
<dbReference type="PANTHER" id="PTHR43792">
    <property type="entry name" value="GNAT FAMILY, PUTATIVE (AFU_ORTHOLOGUE AFUA_3G00765)-RELATED-RELATED"/>
    <property type="match status" value="1"/>
</dbReference>
<dbReference type="InterPro" id="IPR000182">
    <property type="entry name" value="GNAT_dom"/>
</dbReference>
<dbReference type="RefSeq" id="WP_085772422.1">
    <property type="nucleotide sequence ID" value="NZ_AP027149.1"/>
</dbReference>